<dbReference type="Gene3D" id="1.25.40.10">
    <property type="entry name" value="Tetratricopeptide repeat domain"/>
    <property type="match status" value="1"/>
</dbReference>
<dbReference type="InterPro" id="IPR009211">
    <property type="entry name" value="TagJ"/>
</dbReference>
<protein>
    <submittedName>
        <fullName evidence="1">Type VI secretion system protein ImpE</fullName>
    </submittedName>
</protein>
<organism evidence="1 2">
    <name type="scientific">Pseudochelatococcus contaminans</name>
    <dbReference type="NCBI Taxonomy" id="1538103"/>
    <lineage>
        <taxon>Bacteria</taxon>
        <taxon>Pseudomonadati</taxon>
        <taxon>Pseudomonadota</taxon>
        <taxon>Alphaproteobacteria</taxon>
        <taxon>Hyphomicrobiales</taxon>
        <taxon>Chelatococcaceae</taxon>
        <taxon>Pseudochelatococcus</taxon>
    </lineage>
</organism>
<dbReference type="EMBL" id="JACICC010000001">
    <property type="protein sequence ID" value="MBB3808168.1"/>
    <property type="molecule type" value="Genomic_DNA"/>
</dbReference>
<keyword evidence="2" id="KW-1185">Reference proteome</keyword>
<dbReference type="Proteomes" id="UP000537592">
    <property type="component" value="Unassembled WGS sequence"/>
</dbReference>
<dbReference type="InterPro" id="IPR011990">
    <property type="entry name" value="TPR-like_helical_dom_sf"/>
</dbReference>
<dbReference type="AlphaFoldDB" id="A0A7W5Z1B0"/>
<gene>
    <name evidence="1" type="ORF">FHS81_000222</name>
</gene>
<proteinExistence type="predicted"/>
<evidence type="ECO:0000313" key="2">
    <source>
        <dbReference type="Proteomes" id="UP000537592"/>
    </source>
</evidence>
<dbReference type="Pfam" id="PF07024">
    <property type="entry name" value="ImpE"/>
    <property type="match status" value="1"/>
</dbReference>
<dbReference type="PIRSF" id="PIRSF029288">
    <property type="entry name" value="SciE_ImpE"/>
    <property type="match status" value="1"/>
</dbReference>
<sequence>MTAIAYELFEAGKLNAAIEAAGIAVKAAPGDIQPRSLLAEFLCVAGDFERAERQFEAIVTQDATTAVQVTRLRQILRAAGIRRQVWAEGRAPEFVTEPPSHATFRLEALMHLREGRIEAATAAVAQAEEQRPPVRGISGDGVSFDDFRDLDDLLGGILEVLTTTGKYFWVPIEQIEEVVFSPPSRPLDTAWRTVQISVRGGPEGEVVIPGIYPGIGGDTTEALQLGRETGWVEVAPGFVRGQGLRSFLLGDNDASIFDLGQLTFTAAS</sequence>
<dbReference type="SUPFAM" id="SSF144059">
    <property type="entry name" value="ImpE-like"/>
    <property type="match status" value="1"/>
</dbReference>
<comment type="caution">
    <text evidence="1">The sequence shown here is derived from an EMBL/GenBank/DDBJ whole genome shotgun (WGS) entry which is preliminary data.</text>
</comment>
<reference evidence="1 2" key="1">
    <citation type="submission" date="2020-08" db="EMBL/GenBank/DDBJ databases">
        <title>Genomic Encyclopedia of Type Strains, Phase IV (KMG-IV): sequencing the most valuable type-strain genomes for metagenomic binning, comparative biology and taxonomic classification.</title>
        <authorList>
            <person name="Goeker M."/>
        </authorList>
    </citation>
    <scope>NUCLEOTIDE SEQUENCE [LARGE SCALE GENOMIC DNA]</scope>
    <source>
        <strain evidence="1 2">DSM 28760</strain>
    </source>
</reference>
<accession>A0A7W5Z1B0</accession>
<evidence type="ECO:0000313" key="1">
    <source>
        <dbReference type="EMBL" id="MBB3808168.1"/>
    </source>
</evidence>
<name>A0A7W5Z1B0_9HYPH</name>
<dbReference type="RefSeq" id="WP_183750201.1">
    <property type="nucleotide sequence ID" value="NZ_JACICC010000001.1"/>
</dbReference>
<dbReference type="Pfam" id="PF14559">
    <property type="entry name" value="TPR_19"/>
    <property type="match status" value="1"/>
</dbReference>